<protein>
    <submittedName>
        <fullName evidence="1">Uncharacterized protein</fullName>
    </submittedName>
</protein>
<keyword evidence="2" id="KW-1185">Reference proteome</keyword>
<reference evidence="1" key="1">
    <citation type="submission" date="2021-01" db="EMBL/GenBank/DDBJ databases">
        <title>Complete genome sequence of Clostridiales bacterium R-7.</title>
        <authorList>
            <person name="Mahoney-Kurpe S.C."/>
            <person name="Palevich N."/>
            <person name="Koike S."/>
            <person name="Moon C.D."/>
            <person name="Attwood G.T."/>
        </authorList>
    </citation>
    <scope>NUCLEOTIDE SEQUENCE</scope>
    <source>
        <strain evidence="1">R-7</strain>
    </source>
</reference>
<evidence type="ECO:0000313" key="1">
    <source>
        <dbReference type="EMBL" id="QUC67260.1"/>
    </source>
</evidence>
<dbReference type="EMBL" id="CP068393">
    <property type="protein sequence ID" value="QUC67260.1"/>
    <property type="molecule type" value="Genomic_DNA"/>
</dbReference>
<evidence type="ECO:0000313" key="2">
    <source>
        <dbReference type="Proteomes" id="UP000682782"/>
    </source>
</evidence>
<dbReference type="Proteomes" id="UP000682782">
    <property type="component" value="Chromosome"/>
</dbReference>
<sequence length="230" mass="25764">MYCVYCGVKLQDGAKECPLCRTPVMIAQETAAGDRSSYSDRLPEKEKTGRGLLVWMLTAVMIAAGLSSLIVCLNTAGEASWSGYVLMGGALAWIVVLFPLLFPRFRPMIFLPIDFVCLAGFLLYVCLKNGENWFLSFAFPVTGIACILTLLGVTIFRYIRKGRLRLLGLYLVLIGCSFMLVEFFQSITFQTPMWVWSLYCVCGFGLLGLFLFIATLIPPLHAHLRKTFFF</sequence>
<organism evidence="1 2">
    <name type="scientific">Aristaeella hokkaidonensis</name>
    <dbReference type="NCBI Taxonomy" id="3046382"/>
    <lineage>
        <taxon>Bacteria</taxon>
        <taxon>Bacillati</taxon>
        <taxon>Bacillota</taxon>
        <taxon>Clostridia</taxon>
        <taxon>Eubacteriales</taxon>
        <taxon>Aristaeellaceae</taxon>
        <taxon>Aristaeella</taxon>
    </lineage>
</organism>
<proteinExistence type="predicted"/>
<accession>A0AC61N390</accession>
<name>A0AC61N390_9FIRM</name>
<gene>
    <name evidence="1" type="ORF">JYE49_00650</name>
</gene>